<name>A0A7S2JLB1_9DINO</name>
<organism evidence="1">
    <name type="scientific">Zooxanthella nutricula</name>
    <dbReference type="NCBI Taxonomy" id="1333877"/>
    <lineage>
        <taxon>Eukaryota</taxon>
        <taxon>Sar</taxon>
        <taxon>Alveolata</taxon>
        <taxon>Dinophyceae</taxon>
        <taxon>Peridiniales</taxon>
        <taxon>Peridiniales incertae sedis</taxon>
        <taxon>Zooxanthella</taxon>
    </lineage>
</organism>
<dbReference type="AlphaFoldDB" id="A0A7S2JLB1"/>
<dbReference type="EMBL" id="HBGW01030823">
    <property type="protein sequence ID" value="CAD9551289.1"/>
    <property type="molecule type" value="Transcribed_RNA"/>
</dbReference>
<evidence type="ECO:0000313" key="1">
    <source>
        <dbReference type="EMBL" id="CAD9551289.1"/>
    </source>
</evidence>
<proteinExistence type="predicted"/>
<reference evidence="1" key="1">
    <citation type="submission" date="2021-01" db="EMBL/GenBank/DDBJ databases">
        <authorList>
            <person name="Corre E."/>
            <person name="Pelletier E."/>
            <person name="Niang G."/>
            <person name="Scheremetjew M."/>
            <person name="Finn R."/>
            <person name="Kale V."/>
            <person name="Holt S."/>
            <person name="Cochrane G."/>
            <person name="Meng A."/>
            <person name="Brown T."/>
            <person name="Cohen L."/>
        </authorList>
    </citation>
    <scope>NUCLEOTIDE SEQUENCE</scope>
    <source>
        <strain evidence="1">RCC3387</strain>
    </source>
</reference>
<accession>A0A7S2JLB1</accession>
<sequence length="384" mass="43696">MESKVQGVKRMLYKITVGDAVPDEVPFIIKFDFNARIICTVFEDLFLLDIDCGPGKDTKFRALAKVQSYASFRGMKFAVWETENGIHAYCLSHPLPWSDHKTRKEMGDVVESTECDEWYFAFAAVRGWSQRLSPKGILTSNMHGANTKRHKRKRSLATAEQISASFVRRRLDGETEGMQVVGPSDVQLHEGLVAKMQLVTHLTEFAIRLCHANPERLQEDGCVDELVRTLTQEAKRQWRSGCPEGVRIPEALWIRSSKASKPNWWTCNHGSQRITVFEKDDGRYRKWKICVASHDDRHPESLEFPPGVYESPKKAKRIAEEAHGSSAKRLKDSPMTSRQQARLHFGDVHAFGDTCFVCGRYGHWAGDPECTTSSFYHRAQGGWC</sequence>
<protein>
    <submittedName>
        <fullName evidence="1">Uncharacterized protein</fullName>
    </submittedName>
</protein>
<gene>
    <name evidence="1" type="ORF">BRAN1462_LOCUS19492</name>
</gene>